<keyword evidence="3" id="KW-1185">Reference proteome</keyword>
<dbReference type="EMBL" id="JAAMOZ010000001">
    <property type="protein sequence ID" value="NIH55629.1"/>
    <property type="molecule type" value="Genomic_DNA"/>
</dbReference>
<proteinExistence type="predicted"/>
<evidence type="ECO:0000313" key="3">
    <source>
        <dbReference type="Proteomes" id="UP000749311"/>
    </source>
</evidence>
<sequence>MGLFDWLSKDKEPEPSELAAPPPTPVDIERALVRAERMVMEGNAPSPVLARVLRITTVVKAIVPRLSSLGLDSQDAYTVVATATDYLPESLASYLALPRDWADTRPVANGKSSLLLLVDQLDLLSLTIGRMYDAINRRDAAALVAQGAFLDAKFGGRMRPVVLDQTTRSSNNPLDLGPA</sequence>
<reference evidence="2 3" key="1">
    <citation type="submission" date="2020-02" db="EMBL/GenBank/DDBJ databases">
        <title>Sequencing the genomes of 1000 actinobacteria strains.</title>
        <authorList>
            <person name="Klenk H.-P."/>
        </authorList>
    </citation>
    <scope>NUCLEOTIDE SEQUENCE [LARGE SCALE GENOMIC DNA]</scope>
    <source>
        <strain evidence="2 3">DSM 19609</strain>
    </source>
</reference>
<evidence type="ECO:0000313" key="2">
    <source>
        <dbReference type="EMBL" id="NIH55629.1"/>
    </source>
</evidence>
<accession>A0ABX0SBC6</accession>
<dbReference type="Proteomes" id="UP000749311">
    <property type="component" value="Unassembled WGS sequence"/>
</dbReference>
<dbReference type="RefSeq" id="WP_167164131.1">
    <property type="nucleotide sequence ID" value="NZ_BAAAOO010000012.1"/>
</dbReference>
<organism evidence="2 3">
    <name type="scientific">Brooklawnia cerclae</name>
    <dbReference type="NCBI Taxonomy" id="349934"/>
    <lineage>
        <taxon>Bacteria</taxon>
        <taxon>Bacillati</taxon>
        <taxon>Actinomycetota</taxon>
        <taxon>Actinomycetes</taxon>
        <taxon>Propionibacteriales</taxon>
        <taxon>Propionibacteriaceae</taxon>
        <taxon>Brooklawnia</taxon>
    </lineage>
</organism>
<evidence type="ECO:0000256" key="1">
    <source>
        <dbReference type="SAM" id="MobiDB-lite"/>
    </source>
</evidence>
<protein>
    <submittedName>
        <fullName evidence="2">Uncharacterized protein</fullName>
    </submittedName>
</protein>
<feature type="region of interest" description="Disordered" evidence="1">
    <location>
        <begin position="1"/>
        <end position="25"/>
    </location>
</feature>
<gene>
    <name evidence="2" type="ORF">FB473_000274</name>
</gene>
<name>A0ABX0SBC6_9ACTN</name>
<comment type="caution">
    <text evidence="2">The sequence shown here is derived from an EMBL/GenBank/DDBJ whole genome shotgun (WGS) entry which is preliminary data.</text>
</comment>